<name>A0A9Q0F891_9ROSI</name>
<protein>
    <submittedName>
        <fullName evidence="1">Uncharacterized protein</fullName>
    </submittedName>
</protein>
<accession>A0A9Q0F891</accession>
<evidence type="ECO:0000313" key="1">
    <source>
        <dbReference type="EMBL" id="KAJ4826675.1"/>
    </source>
</evidence>
<sequence length="95" mass="11041">MKDFVIDSKEEGVKMCETMAEKKQKGAEKEEDEEDEEVVIDELAAIVNELERLEVPMKTVMVAVYRMQVEPKHIKLFWRLLDSAKVEWAQKLASV</sequence>
<comment type="caution">
    <text evidence="1">The sequence shown here is derived from an EMBL/GenBank/DDBJ whole genome shotgun (WGS) entry which is preliminary data.</text>
</comment>
<reference evidence="1" key="2">
    <citation type="journal article" date="2023" name="Plants (Basel)">
        <title>Annotation of the Turnera subulata (Passifloraceae) Draft Genome Reveals the S-Locus Evolved after the Divergence of Turneroideae from Passifloroideae in a Stepwise Manner.</title>
        <authorList>
            <person name="Henning P.M."/>
            <person name="Roalson E.H."/>
            <person name="Mir W."/>
            <person name="McCubbin A.G."/>
            <person name="Shore J.S."/>
        </authorList>
    </citation>
    <scope>NUCLEOTIDE SEQUENCE</scope>
    <source>
        <strain evidence="1">F60SS</strain>
    </source>
</reference>
<evidence type="ECO:0000313" key="2">
    <source>
        <dbReference type="Proteomes" id="UP001141552"/>
    </source>
</evidence>
<dbReference type="AlphaFoldDB" id="A0A9Q0F891"/>
<dbReference type="EMBL" id="JAKUCV010006610">
    <property type="protein sequence ID" value="KAJ4826675.1"/>
    <property type="molecule type" value="Genomic_DNA"/>
</dbReference>
<organism evidence="1 2">
    <name type="scientific">Turnera subulata</name>
    <dbReference type="NCBI Taxonomy" id="218843"/>
    <lineage>
        <taxon>Eukaryota</taxon>
        <taxon>Viridiplantae</taxon>
        <taxon>Streptophyta</taxon>
        <taxon>Embryophyta</taxon>
        <taxon>Tracheophyta</taxon>
        <taxon>Spermatophyta</taxon>
        <taxon>Magnoliopsida</taxon>
        <taxon>eudicotyledons</taxon>
        <taxon>Gunneridae</taxon>
        <taxon>Pentapetalae</taxon>
        <taxon>rosids</taxon>
        <taxon>fabids</taxon>
        <taxon>Malpighiales</taxon>
        <taxon>Passifloraceae</taxon>
        <taxon>Turnera</taxon>
    </lineage>
</organism>
<keyword evidence="2" id="KW-1185">Reference proteome</keyword>
<proteinExistence type="predicted"/>
<reference evidence="1" key="1">
    <citation type="submission" date="2022-02" db="EMBL/GenBank/DDBJ databases">
        <authorList>
            <person name="Henning P.M."/>
            <person name="McCubbin A.G."/>
            <person name="Shore J.S."/>
        </authorList>
    </citation>
    <scope>NUCLEOTIDE SEQUENCE</scope>
    <source>
        <strain evidence="1">F60SS</strain>
        <tissue evidence="1">Leaves</tissue>
    </source>
</reference>
<dbReference type="Proteomes" id="UP001141552">
    <property type="component" value="Unassembled WGS sequence"/>
</dbReference>
<gene>
    <name evidence="1" type="ORF">Tsubulata_001564</name>
</gene>